<protein>
    <submittedName>
        <fullName evidence="2">Uncharacterized protein</fullName>
    </submittedName>
</protein>
<keyword evidence="3" id="KW-1185">Reference proteome</keyword>
<organism evidence="2 3">
    <name type="scientific">Parthenolecanium corni</name>
    <dbReference type="NCBI Taxonomy" id="536013"/>
    <lineage>
        <taxon>Eukaryota</taxon>
        <taxon>Metazoa</taxon>
        <taxon>Ecdysozoa</taxon>
        <taxon>Arthropoda</taxon>
        <taxon>Hexapoda</taxon>
        <taxon>Insecta</taxon>
        <taxon>Pterygota</taxon>
        <taxon>Neoptera</taxon>
        <taxon>Paraneoptera</taxon>
        <taxon>Hemiptera</taxon>
        <taxon>Sternorrhyncha</taxon>
        <taxon>Coccoidea</taxon>
        <taxon>Coccidae</taxon>
        <taxon>Parthenolecanium</taxon>
    </lineage>
</organism>
<reference evidence="2 3" key="1">
    <citation type="submission" date="2024-03" db="EMBL/GenBank/DDBJ databases">
        <title>Adaptation during the transition from Ophiocordyceps entomopathogen to insect associate is accompanied by gene loss and intensified selection.</title>
        <authorList>
            <person name="Ward C.M."/>
            <person name="Onetto C.A."/>
            <person name="Borneman A.R."/>
        </authorList>
    </citation>
    <scope>NUCLEOTIDE SEQUENCE [LARGE SCALE GENOMIC DNA]</scope>
    <source>
        <strain evidence="2">AWRI1</strain>
        <tissue evidence="2">Single Adult Female</tissue>
    </source>
</reference>
<accession>A0AAN9Y0A9</accession>
<evidence type="ECO:0000256" key="1">
    <source>
        <dbReference type="SAM" id="MobiDB-lite"/>
    </source>
</evidence>
<dbReference type="EMBL" id="JBBCAQ010000034">
    <property type="protein sequence ID" value="KAK7579746.1"/>
    <property type="molecule type" value="Genomic_DNA"/>
</dbReference>
<name>A0AAN9Y0A9_9HEMI</name>
<sequence length="214" mass="24092">MRSKDDAETMANIPSTFIHSKICIIYLAAFGLPLSHEEFEPGRKHSNALKSLKKLNLNWEPYFCVLLQDEQTFTAYRSEDLSIFAGLSRGFGSRTKIGDALFVDLPRVRLDGGAKAFRQKWGYDVSSPLGLLEEVDEEDDQNEDTSISESASLREDLPSSAYSPVGRDGATPPHSSHLGDDLCAPVDGRWVVFNDKEIKNKQQQRKRKVKFFSF</sequence>
<dbReference type="AlphaFoldDB" id="A0AAN9Y0A9"/>
<feature type="region of interest" description="Disordered" evidence="1">
    <location>
        <begin position="133"/>
        <end position="181"/>
    </location>
</feature>
<evidence type="ECO:0000313" key="2">
    <source>
        <dbReference type="EMBL" id="KAK7579746.1"/>
    </source>
</evidence>
<gene>
    <name evidence="2" type="ORF">V9T40_000375</name>
</gene>
<feature type="compositionally biased region" description="Acidic residues" evidence="1">
    <location>
        <begin position="133"/>
        <end position="143"/>
    </location>
</feature>
<proteinExistence type="predicted"/>
<evidence type="ECO:0000313" key="3">
    <source>
        <dbReference type="Proteomes" id="UP001367676"/>
    </source>
</evidence>
<comment type="caution">
    <text evidence="2">The sequence shown here is derived from an EMBL/GenBank/DDBJ whole genome shotgun (WGS) entry which is preliminary data.</text>
</comment>
<dbReference type="Proteomes" id="UP001367676">
    <property type="component" value="Unassembled WGS sequence"/>
</dbReference>